<evidence type="ECO:0000313" key="2">
    <source>
        <dbReference type="EMBL" id="QKH89492.1"/>
    </source>
</evidence>
<evidence type="ECO:0000313" key="3">
    <source>
        <dbReference type="Proteomes" id="UP000500843"/>
    </source>
</evidence>
<name>A0A7D4FYR2_9BACT</name>
<proteinExistence type="predicted"/>
<dbReference type="Proteomes" id="UP000500843">
    <property type="component" value="Chromosome 2"/>
</dbReference>
<sequence length="177" mass="21142">MEKERKTKTRKRIILQIVMWTCILISVGTCTRYILWVLPRSPKPNNQPKYSSKEESYFKELEKRNNWKNPDRYIYNINEKGEPLPNDSVFLNKDYTYSLGIKIEDSTTFFSLPTKIEDTIALYLYNHVVERTPELQKIKIIFNYEEDLDERASIGHSRKSEYAVRGKRLVKLKHDME</sequence>
<protein>
    <submittedName>
        <fullName evidence="2">Uncharacterized protein</fullName>
    </submittedName>
</protein>
<gene>
    <name evidence="2" type="ORF">FIU21_11420</name>
</gene>
<dbReference type="RefSeq" id="WP_004361067.1">
    <property type="nucleotide sequence ID" value="NZ_CP054011.1"/>
</dbReference>
<accession>A0A7D4FYR2</accession>
<keyword evidence="1" id="KW-0472">Membrane</keyword>
<reference evidence="2 3" key="1">
    <citation type="submission" date="2020-05" db="EMBL/GenBank/DDBJ databases">
        <title>FDA dAtabase for Regulatory Grade micrObial Sequences (FDA-ARGOS): Supporting development and validation of Infectious Disease Dx tests.</title>
        <authorList>
            <person name="Moreno J."/>
            <person name="Tallon L."/>
            <person name="Sadzewicz L."/>
            <person name="Zhao X."/>
            <person name="Vavikolanu K."/>
            <person name="Mehta A."/>
            <person name="Aluvathingal J."/>
            <person name="Nadendla S."/>
            <person name="Myers T."/>
            <person name="Yan Y."/>
            <person name="Sichtig H."/>
        </authorList>
    </citation>
    <scope>NUCLEOTIDE SEQUENCE [LARGE SCALE GENOMIC DNA]</scope>
    <source>
        <strain evidence="2 3">FDAARGOS_760</strain>
    </source>
</reference>
<dbReference type="EMBL" id="CP054011">
    <property type="protein sequence ID" value="QKH89492.1"/>
    <property type="molecule type" value="Genomic_DNA"/>
</dbReference>
<feature type="transmembrane region" description="Helical" evidence="1">
    <location>
        <begin position="12"/>
        <end position="38"/>
    </location>
</feature>
<keyword evidence="1" id="KW-0812">Transmembrane</keyword>
<keyword evidence="1" id="KW-1133">Transmembrane helix</keyword>
<dbReference type="AlphaFoldDB" id="A0A7D4FYR2"/>
<organism evidence="2 3">
    <name type="scientific">Prevotella melaninogenica</name>
    <dbReference type="NCBI Taxonomy" id="28132"/>
    <lineage>
        <taxon>Bacteria</taxon>
        <taxon>Pseudomonadati</taxon>
        <taxon>Bacteroidota</taxon>
        <taxon>Bacteroidia</taxon>
        <taxon>Bacteroidales</taxon>
        <taxon>Prevotellaceae</taxon>
        <taxon>Prevotella</taxon>
    </lineage>
</organism>
<evidence type="ECO:0000256" key="1">
    <source>
        <dbReference type="SAM" id="Phobius"/>
    </source>
</evidence>